<reference evidence="1 2" key="1">
    <citation type="submission" date="2020-08" db="EMBL/GenBank/DDBJ databases">
        <title>Plant Genome Project.</title>
        <authorList>
            <person name="Zhang R.-G."/>
        </authorList>
    </citation>
    <scope>NUCLEOTIDE SEQUENCE [LARGE SCALE GENOMIC DNA]</scope>
    <source>
        <tissue evidence="1">Rhizome</tissue>
    </source>
</reference>
<dbReference type="PANTHER" id="PTHR43139:SF59">
    <property type="entry name" value="ALPHA_BETA-HYDROLASES SUPERFAMILY PROTEIN"/>
    <property type="match status" value="1"/>
</dbReference>
<name>A0A8J5L5Z2_ZINOF</name>
<dbReference type="AlphaFoldDB" id="A0A8J5L5Z2"/>
<proteinExistence type="predicted"/>
<organism evidence="1 2">
    <name type="scientific">Zingiber officinale</name>
    <name type="common">Ginger</name>
    <name type="synonym">Amomum zingiber</name>
    <dbReference type="NCBI Taxonomy" id="94328"/>
    <lineage>
        <taxon>Eukaryota</taxon>
        <taxon>Viridiplantae</taxon>
        <taxon>Streptophyta</taxon>
        <taxon>Embryophyta</taxon>
        <taxon>Tracheophyta</taxon>
        <taxon>Spermatophyta</taxon>
        <taxon>Magnoliopsida</taxon>
        <taxon>Liliopsida</taxon>
        <taxon>Zingiberales</taxon>
        <taxon>Zingiberaceae</taxon>
        <taxon>Zingiber</taxon>
    </lineage>
</organism>
<gene>
    <name evidence="1" type="ORF">ZIOFF_024010</name>
</gene>
<accession>A0A8J5L5Z2</accession>
<sequence length="234" mass="27091">MAAMFPSAIERVVLCCTDVCLEERDLTEGLFVVSNADDAVEILLPQWPEKLRQLVRLSFIHPPFIMSSCFLRDYIQVMCTVYAKEKIELLHALIYERKHLALPEIAQIVSSYLGYLKDKLLMTMHLGDRAQLVVIKNVGHAVNLEKSREFCENIIKFFHDSSFNDHNWQKFEETLHFCNNSAFCKKAFAEKKAFHFCKLSFYSLKKRCISANCSICSKLIKVLDKIQFLIPVID</sequence>
<protein>
    <submittedName>
        <fullName evidence="1">Uncharacterized protein</fullName>
    </submittedName>
</protein>
<evidence type="ECO:0000313" key="2">
    <source>
        <dbReference type="Proteomes" id="UP000734854"/>
    </source>
</evidence>
<evidence type="ECO:0000313" key="1">
    <source>
        <dbReference type="EMBL" id="KAG6513675.1"/>
    </source>
</evidence>
<dbReference type="InterPro" id="IPR029058">
    <property type="entry name" value="AB_hydrolase_fold"/>
</dbReference>
<dbReference type="SUPFAM" id="SSF53474">
    <property type="entry name" value="alpha/beta-Hydrolases"/>
    <property type="match status" value="1"/>
</dbReference>
<dbReference type="EMBL" id="JACMSC010000007">
    <property type="protein sequence ID" value="KAG6513675.1"/>
    <property type="molecule type" value="Genomic_DNA"/>
</dbReference>
<keyword evidence="2" id="KW-1185">Reference proteome</keyword>
<dbReference type="PANTHER" id="PTHR43139">
    <property type="entry name" value="SI:DKEY-122A22.2"/>
    <property type="match status" value="1"/>
</dbReference>
<dbReference type="InterPro" id="IPR052370">
    <property type="entry name" value="Meta-cleavage_hydrolase"/>
</dbReference>
<dbReference type="Gene3D" id="3.40.50.1820">
    <property type="entry name" value="alpha/beta hydrolase"/>
    <property type="match status" value="1"/>
</dbReference>
<dbReference type="Proteomes" id="UP000734854">
    <property type="component" value="Unassembled WGS sequence"/>
</dbReference>
<comment type="caution">
    <text evidence="1">The sequence shown here is derived from an EMBL/GenBank/DDBJ whole genome shotgun (WGS) entry which is preliminary data.</text>
</comment>